<dbReference type="SUPFAM" id="SSF57850">
    <property type="entry name" value="RING/U-box"/>
    <property type="match status" value="2"/>
</dbReference>
<dbReference type="EMBL" id="JAVHJL010000001">
    <property type="protein sequence ID" value="KAK6511170.1"/>
    <property type="molecule type" value="Genomic_DNA"/>
</dbReference>
<evidence type="ECO:0000256" key="6">
    <source>
        <dbReference type="ARBA" id="ARBA00022771"/>
    </source>
</evidence>
<organism evidence="10 11">
    <name type="scientific">Arthrobotrys musiformis</name>
    <dbReference type="NCBI Taxonomy" id="47236"/>
    <lineage>
        <taxon>Eukaryota</taxon>
        <taxon>Fungi</taxon>
        <taxon>Dikarya</taxon>
        <taxon>Ascomycota</taxon>
        <taxon>Pezizomycotina</taxon>
        <taxon>Orbiliomycetes</taxon>
        <taxon>Orbiliales</taxon>
        <taxon>Orbiliaceae</taxon>
        <taxon>Arthrobotrys</taxon>
    </lineage>
</organism>
<dbReference type="Pfam" id="PF01485">
    <property type="entry name" value="IBR"/>
    <property type="match status" value="1"/>
</dbReference>
<keyword evidence="11" id="KW-1185">Reference proteome</keyword>
<dbReference type="GO" id="GO:0008270">
    <property type="term" value="F:zinc ion binding"/>
    <property type="evidence" value="ECO:0007669"/>
    <property type="project" value="UniProtKB-KW"/>
</dbReference>
<evidence type="ECO:0000256" key="2">
    <source>
        <dbReference type="ARBA" id="ARBA00012251"/>
    </source>
</evidence>
<evidence type="ECO:0000256" key="1">
    <source>
        <dbReference type="ARBA" id="ARBA00001798"/>
    </source>
</evidence>
<evidence type="ECO:0000256" key="3">
    <source>
        <dbReference type="ARBA" id="ARBA00022679"/>
    </source>
</evidence>
<dbReference type="InterPro" id="IPR002867">
    <property type="entry name" value="IBR_dom"/>
</dbReference>
<accession>A0AAV9WLK2</accession>
<sequence length="391" mass="43981">MAPRNILRKVSALGKDPATAAEAGQTIHAHATALGWTSGSKPSNRQFTGERNRRCSICGDSFLGYELQRLSCGHRHCRDCLRQNFQYVINDPTAYPPKCCQLLPLADTSFVLSDEEMKAVLELQSTYEASKIIPCFSCEENIYLSDIGKDAAYCMKCDKLTCTICRKEMHNDLCPEDPGTDKLLAIAKEEGWTQCPKCSRLIFRISGCNSMTCICKTIFCFRCGNPFKPKCACAAIPWEASDPMNKSKAAITFGKTFSPGSTSRGASYQERQNYKILRTYRTVALRSRENHKIELKDLKSSRQLKSKQDEIAKEIIRLRVKMGELAVIEKAQRKEKIKAFRSGEVLLEDAFNDAGKVIVTRRNIYTEYGAQVRDNDDRPVSKRTRSQISGS</sequence>
<dbReference type="AlphaFoldDB" id="A0AAV9WLK2"/>
<dbReference type="GO" id="GO:0016567">
    <property type="term" value="P:protein ubiquitination"/>
    <property type="evidence" value="ECO:0007669"/>
    <property type="project" value="InterPro"/>
</dbReference>
<name>A0AAV9WLK2_9PEZI</name>
<dbReference type="CDD" id="cd22584">
    <property type="entry name" value="Rcat_RBR_unk"/>
    <property type="match status" value="1"/>
</dbReference>
<dbReference type="InterPro" id="IPR013083">
    <property type="entry name" value="Znf_RING/FYVE/PHD"/>
</dbReference>
<evidence type="ECO:0000256" key="7">
    <source>
        <dbReference type="ARBA" id="ARBA00022786"/>
    </source>
</evidence>
<evidence type="ECO:0000256" key="4">
    <source>
        <dbReference type="ARBA" id="ARBA00022723"/>
    </source>
</evidence>
<dbReference type="GO" id="GO:0061630">
    <property type="term" value="F:ubiquitin protein ligase activity"/>
    <property type="evidence" value="ECO:0007669"/>
    <property type="project" value="UniProtKB-EC"/>
</dbReference>
<dbReference type="PANTHER" id="PTHR11685">
    <property type="entry name" value="RBR FAMILY RING FINGER AND IBR DOMAIN-CONTAINING"/>
    <property type="match status" value="1"/>
</dbReference>
<comment type="catalytic activity">
    <reaction evidence="1">
        <text>[E2 ubiquitin-conjugating enzyme]-S-ubiquitinyl-L-cysteine + [acceptor protein]-L-lysine = [E2 ubiquitin-conjugating enzyme]-L-cysteine + [acceptor protein]-N(6)-ubiquitinyl-L-lysine.</text>
        <dbReference type="EC" id="2.3.2.31"/>
    </reaction>
</comment>
<comment type="caution">
    <text evidence="10">The sequence shown here is derived from an EMBL/GenBank/DDBJ whole genome shotgun (WGS) entry which is preliminary data.</text>
</comment>
<dbReference type="Gene3D" id="1.20.120.1750">
    <property type="match status" value="1"/>
</dbReference>
<protein>
    <recommendedName>
        <fullName evidence="2">RBR-type E3 ubiquitin transferase</fullName>
        <ecNumber evidence="2">2.3.2.31</ecNumber>
    </recommendedName>
</protein>
<dbReference type="InterPro" id="IPR031127">
    <property type="entry name" value="E3_UB_ligase_RBR"/>
</dbReference>
<gene>
    <name evidence="10" type="ORF">TWF481_000092</name>
</gene>
<reference evidence="10 11" key="1">
    <citation type="submission" date="2023-08" db="EMBL/GenBank/DDBJ databases">
        <authorList>
            <person name="Palmer J.M."/>
        </authorList>
    </citation>
    <scope>NUCLEOTIDE SEQUENCE [LARGE SCALE GENOMIC DNA]</scope>
    <source>
        <strain evidence="10 11">TWF481</strain>
    </source>
</reference>
<evidence type="ECO:0000259" key="9">
    <source>
        <dbReference type="PROSITE" id="PS51873"/>
    </source>
</evidence>
<evidence type="ECO:0000256" key="8">
    <source>
        <dbReference type="ARBA" id="ARBA00022833"/>
    </source>
</evidence>
<keyword evidence="7" id="KW-0833">Ubl conjugation pathway</keyword>
<evidence type="ECO:0000313" key="10">
    <source>
        <dbReference type="EMBL" id="KAK6511170.1"/>
    </source>
</evidence>
<dbReference type="Gene3D" id="3.30.40.10">
    <property type="entry name" value="Zinc/RING finger domain, C3HC4 (zinc finger)"/>
    <property type="match status" value="1"/>
</dbReference>
<keyword evidence="3" id="KW-0808">Transferase</keyword>
<keyword evidence="8" id="KW-0862">Zinc</keyword>
<dbReference type="Proteomes" id="UP001370758">
    <property type="component" value="Unassembled WGS sequence"/>
</dbReference>
<feature type="domain" description="RING-type" evidence="9">
    <location>
        <begin position="51"/>
        <end position="242"/>
    </location>
</feature>
<keyword evidence="6" id="KW-0863">Zinc-finger</keyword>
<keyword evidence="4" id="KW-0479">Metal-binding</keyword>
<evidence type="ECO:0000256" key="5">
    <source>
        <dbReference type="ARBA" id="ARBA00022737"/>
    </source>
</evidence>
<dbReference type="EC" id="2.3.2.31" evidence="2"/>
<dbReference type="InterPro" id="IPR044066">
    <property type="entry name" value="TRIAD_supradom"/>
</dbReference>
<evidence type="ECO:0000313" key="11">
    <source>
        <dbReference type="Proteomes" id="UP001370758"/>
    </source>
</evidence>
<dbReference type="PROSITE" id="PS51873">
    <property type="entry name" value="TRIAD"/>
    <property type="match status" value="1"/>
</dbReference>
<keyword evidence="5" id="KW-0677">Repeat</keyword>
<proteinExistence type="predicted"/>